<dbReference type="Gramene" id="PNW75199">
    <property type="protein sequence ID" value="PNW75199"/>
    <property type="gene ID" value="CHLRE_12g516851v5"/>
</dbReference>
<feature type="compositionally biased region" description="Polar residues" evidence="1">
    <location>
        <begin position="64"/>
        <end position="73"/>
    </location>
</feature>
<evidence type="ECO:0000256" key="1">
    <source>
        <dbReference type="SAM" id="MobiDB-lite"/>
    </source>
</evidence>
<keyword evidence="3" id="KW-1185">Reference proteome</keyword>
<protein>
    <submittedName>
        <fullName evidence="2">Uncharacterized protein</fullName>
    </submittedName>
</protein>
<name>A0A2K3D3W0_CHLRE</name>
<dbReference type="RefSeq" id="XP_042918412.1">
    <property type="nucleotide sequence ID" value="XM_043068317.1"/>
</dbReference>
<feature type="compositionally biased region" description="Polar residues" evidence="1">
    <location>
        <begin position="30"/>
        <end position="44"/>
    </location>
</feature>
<evidence type="ECO:0000313" key="3">
    <source>
        <dbReference type="Proteomes" id="UP000006906"/>
    </source>
</evidence>
<dbReference type="InParanoid" id="A0A2K3D3W0"/>
<dbReference type="Proteomes" id="UP000006906">
    <property type="component" value="Chromosome 12"/>
</dbReference>
<proteinExistence type="predicted"/>
<dbReference type="EMBL" id="CM008973">
    <property type="protein sequence ID" value="PNW75199.1"/>
    <property type="molecule type" value="Genomic_DNA"/>
</dbReference>
<dbReference type="GeneID" id="66055565"/>
<sequence>MPGSFSLARAGAGAGGGDACLGGVRKKPQSTRLRSGPASQNSWMMSRRQPPPCCDSSGDRDASSCCTSRSSYE</sequence>
<accession>A0A2K3D3W0</accession>
<feature type="region of interest" description="Disordered" evidence="1">
    <location>
        <begin position="1"/>
        <end position="73"/>
    </location>
</feature>
<gene>
    <name evidence="2" type="ORF">CHLRE_12g516851v5</name>
</gene>
<dbReference type="KEGG" id="cre:CHLRE_12g516851v5"/>
<reference evidence="2 3" key="1">
    <citation type="journal article" date="2007" name="Science">
        <title>The Chlamydomonas genome reveals the evolution of key animal and plant functions.</title>
        <authorList>
            <person name="Merchant S.S."/>
            <person name="Prochnik S.E."/>
            <person name="Vallon O."/>
            <person name="Harris E.H."/>
            <person name="Karpowicz S.J."/>
            <person name="Witman G.B."/>
            <person name="Terry A."/>
            <person name="Salamov A."/>
            <person name="Fritz-Laylin L.K."/>
            <person name="Marechal-Drouard L."/>
            <person name="Marshall W.F."/>
            <person name="Qu L.H."/>
            <person name="Nelson D.R."/>
            <person name="Sanderfoot A.A."/>
            <person name="Spalding M.H."/>
            <person name="Kapitonov V.V."/>
            <person name="Ren Q."/>
            <person name="Ferris P."/>
            <person name="Lindquist E."/>
            <person name="Shapiro H."/>
            <person name="Lucas S.M."/>
            <person name="Grimwood J."/>
            <person name="Schmutz J."/>
            <person name="Cardol P."/>
            <person name="Cerutti H."/>
            <person name="Chanfreau G."/>
            <person name="Chen C.L."/>
            <person name="Cognat V."/>
            <person name="Croft M.T."/>
            <person name="Dent R."/>
            <person name="Dutcher S."/>
            <person name="Fernandez E."/>
            <person name="Fukuzawa H."/>
            <person name="Gonzalez-Ballester D."/>
            <person name="Gonzalez-Halphen D."/>
            <person name="Hallmann A."/>
            <person name="Hanikenne M."/>
            <person name="Hippler M."/>
            <person name="Inwood W."/>
            <person name="Jabbari K."/>
            <person name="Kalanon M."/>
            <person name="Kuras R."/>
            <person name="Lefebvre P.A."/>
            <person name="Lemaire S.D."/>
            <person name="Lobanov A.V."/>
            <person name="Lohr M."/>
            <person name="Manuell A."/>
            <person name="Meier I."/>
            <person name="Mets L."/>
            <person name="Mittag M."/>
            <person name="Mittelmeier T."/>
            <person name="Moroney J.V."/>
            <person name="Moseley J."/>
            <person name="Napoli C."/>
            <person name="Nedelcu A.M."/>
            <person name="Niyogi K."/>
            <person name="Novoselov S.V."/>
            <person name="Paulsen I.T."/>
            <person name="Pazour G."/>
            <person name="Purton S."/>
            <person name="Ral J.P."/>
            <person name="Riano-Pachon D.M."/>
            <person name="Riekhof W."/>
            <person name="Rymarquis L."/>
            <person name="Schroda M."/>
            <person name="Stern D."/>
            <person name="Umen J."/>
            <person name="Willows R."/>
            <person name="Wilson N."/>
            <person name="Zimmer S.L."/>
            <person name="Allmer J."/>
            <person name="Balk J."/>
            <person name="Bisova K."/>
            <person name="Chen C.J."/>
            <person name="Elias M."/>
            <person name="Gendler K."/>
            <person name="Hauser C."/>
            <person name="Lamb M.R."/>
            <person name="Ledford H."/>
            <person name="Long J.C."/>
            <person name="Minagawa J."/>
            <person name="Page M.D."/>
            <person name="Pan J."/>
            <person name="Pootakham W."/>
            <person name="Roje S."/>
            <person name="Rose A."/>
            <person name="Stahlberg E."/>
            <person name="Terauchi A.M."/>
            <person name="Yang P."/>
            <person name="Ball S."/>
            <person name="Bowler C."/>
            <person name="Dieckmann C.L."/>
            <person name="Gladyshev V.N."/>
            <person name="Green P."/>
            <person name="Jorgensen R."/>
            <person name="Mayfield S."/>
            <person name="Mueller-Roeber B."/>
            <person name="Rajamani S."/>
            <person name="Sayre R.T."/>
            <person name="Brokstein P."/>
            <person name="Dubchak I."/>
            <person name="Goodstein D."/>
            <person name="Hornick L."/>
            <person name="Huang Y.W."/>
            <person name="Jhaveri J."/>
            <person name="Luo Y."/>
            <person name="Martinez D."/>
            <person name="Ngau W.C."/>
            <person name="Otillar B."/>
            <person name="Poliakov A."/>
            <person name="Porter A."/>
            <person name="Szajkowski L."/>
            <person name="Werner G."/>
            <person name="Zhou K."/>
            <person name="Grigoriev I.V."/>
            <person name="Rokhsar D.S."/>
            <person name="Grossman A.R."/>
        </authorList>
    </citation>
    <scope>NUCLEOTIDE SEQUENCE [LARGE SCALE GENOMIC DNA]</scope>
    <source>
        <strain evidence="3">CC-503</strain>
    </source>
</reference>
<organism evidence="2 3">
    <name type="scientific">Chlamydomonas reinhardtii</name>
    <name type="common">Chlamydomonas smithii</name>
    <dbReference type="NCBI Taxonomy" id="3055"/>
    <lineage>
        <taxon>Eukaryota</taxon>
        <taxon>Viridiplantae</taxon>
        <taxon>Chlorophyta</taxon>
        <taxon>core chlorophytes</taxon>
        <taxon>Chlorophyceae</taxon>
        <taxon>CS clade</taxon>
        <taxon>Chlamydomonadales</taxon>
        <taxon>Chlamydomonadaceae</taxon>
        <taxon>Chlamydomonas</taxon>
    </lineage>
</organism>
<dbReference type="AlphaFoldDB" id="A0A2K3D3W0"/>
<evidence type="ECO:0000313" key="2">
    <source>
        <dbReference type="EMBL" id="PNW75199.1"/>
    </source>
</evidence>